<feature type="transmembrane region" description="Helical" evidence="1">
    <location>
        <begin position="106"/>
        <end position="129"/>
    </location>
</feature>
<dbReference type="EMBL" id="JALLPB020000017">
    <property type="protein sequence ID" value="KAL3826637.1"/>
    <property type="molecule type" value="Genomic_DNA"/>
</dbReference>
<keyword evidence="1" id="KW-1133">Transmembrane helix</keyword>
<protein>
    <recommendedName>
        <fullName evidence="4">EF-hand domain-containing protein</fullName>
    </recommendedName>
</protein>
<dbReference type="InterPro" id="IPR018247">
    <property type="entry name" value="EF_Hand_1_Ca_BS"/>
</dbReference>
<dbReference type="AlphaFoldDB" id="A0ABD3SPY0"/>
<gene>
    <name evidence="2" type="ORF">ACHAXA_009078</name>
</gene>
<proteinExistence type="predicted"/>
<dbReference type="PROSITE" id="PS00018">
    <property type="entry name" value="EF_HAND_1"/>
    <property type="match status" value="1"/>
</dbReference>
<evidence type="ECO:0000313" key="2">
    <source>
        <dbReference type="EMBL" id="KAL3826637.1"/>
    </source>
</evidence>
<name>A0ABD3SPY0_9STRA</name>
<dbReference type="Proteomes" id="UP001530377">
    <property type="component" value="Unassembled WGS sequence"/>
</dbReference>
<keyword evidence="3" id="KW-1185">Reference proteome</keyword>
<keyword evidence="1" id="KW-0472">Membrane</keyword>
<accession>A0ABD3SPY0</accession>
<reference evidence="2 3" key="1">
    <citation type="submission" date="2024-10" db="EMBL/GenBank/DDBJ databases">
        <title>Updated reference genomes for cyclostephanoid diatoms.</title>
        <authorList>
            <person name="Roberts W.R."/>
            <person name="Alverson A.J."/>
        </authorList>
    </citation>
    <scope>NUCLEOTIDE SEQUENCE [LARGE SCALE GENOMIC DNA]</scope>
    <source>
        <strain evidence="2 3">AJA228-03</strain>
    </source>
</reference>
<keyword evidence="1" id="KW-0812">Transmembrane</keyword>
<organism evidence="2 3">
    <name type="scientific">Cyclostephanos tholiformis</name>
    <dbReference type="NCBI Taxonomy" id="382380"/>
    <lineage>
        <taxon>Eukaryota</taxon>
        <taxon>Sar</taxon>
        <taxon>Stramenopiles</taxon>
        <taxon>Ochrophyta</taxon>
        <taxon>Bacillariophyta</taxon>
        <taxon>Coscinodiscophyceae</taxon>
        <taxon>Thalassiosirophycidae</taxon>
        <taxon>Stephanodiscales</taxon>
        <taxon>Stephanodiscaceae</taxon>
        <taxon>Cyclostephanos</taxon>
    </lineage>
</organism>
<sequence>MSPSTPIIDLDPPADEVAIEIHSGNDESINVPHKEDENKKETMTVRRLSFFSKQFDVNGDGVLDDAEMAMRNMATSGRGYLTNEQVYKMMQEQIKTHKQLFRTRRIMFVLLTLVFILALSNLGTSFAAASLAKDTTTSSNAELTNKYTNEALSTQTAAESIVFESTVIDSTDGSRRRLCTVDGDVECETNSLTTISATMCDTMITHCSRGNTVNLKRKWKNGDESSYNICPFRSGTISITGTRSRLKNSEGMRFLITKLAGGYCSITGDAVAQEVDEICEVNGDCATGLICTKNSTQVNSCKDRCDMLRFAPSRLPACYASCDHATCQAPSE</sequence>
<comment type="caution">
    <text evidence="2">The sequence shown here is derived from an EMBL/GenBank/DDBJ whole genome shotgun (WGS) entry which is preliminary data.</text>
</comment>
<evidence type="ECO:0008006" key="4">
    <source>
        <dbReference type="Google" id="ProtNLM"/>
    </source>
</evidence>
<evidence type="ECO:0000313" key="3">
    <source>
        <dbReference type="Proteomes" id="UP001530377"/>
    </source>
</evidence>
<evidence type="ECO:0000256" key="1">
    <source>
        <dbReference type="SAM" id="Phobius"/>
    </source>
</evidence>